<dbReference type="GO" id="GO:0004177">
    <property type="term" value="F:aminopeptidase activity"/>
    <property type="evidence" value="ECO:0007669"/>
    <property type="project" value="UniProtKB-KW"/>
</dbReference>
<dbReference type="EMBL" id="CP136339">
    <property type="protein sequence ID" value="WOA51712.1"/>
    <property type="molecule type" value="Genomic_DNA"/>
</dbReference>
<name>A0AAP3D9R8_9GAMM</name>
<dbReference type="GeneID" id="43520713"/>
<keyword evidence="1" id="KW-0645">Protease</keyword>
<dbReference type="AlphaFoldDB" id="A0AAP3D9R8"/>
<gene>
    <name evidence="1" type="ORF">RXA29_17700</name>
</gene>
<keyword evidence="1" id="KW-0378">Hydrolase</keyword>
<organism evidence="1 2">
    <name type="scientific">Dickeya solani</name>
    <dbReference type="NCBI Taxonomy" id="1089444"/>
    <lineage>
        <taxon>Bacteria</taxon>
        <taxon>Pseudomonadati</taxon>
        <taxon>Pseudomonadota</taxon>
        <taxon>Gammaproteobacteria</taxon>
        <taxon>Enterobacterales</taxon>
        <taxon>Pectobacteriaceae</taxon>
        <taxon>Dickeya</taxon>
    </lineage>
</organism>
<dbReference type="InterPro" id="IPR014553">
    <property type="entry name" value="Aminopept"/>
</dbReference>
<sequence length="76" mass="8855">MAALPRGPPPDNSGERQREQFVRLVLDSRQRLETLYTSGQSEAQMAAGKAAEFERLRQHYRQMRDQQWSGEGRYDD</sequence>
<dbReference type="Pfam" id="PF10023">
    <property type="entry name" value="Aminopep"/>
    <property type="match status" value="1"/>
</dbReference>
<dbReference type="RefSeq" id="WP_198560147.1">
    <property type="nucleotide sequence ID" value="NZ_CP017454.1"/>
</dbReference>
<protein>
    <submittedName>
        <fullName evidence="1">Aminopeptidase</fullName>
        <ecNumber evidence="1">3.4.11.-</ecNumber>
    </submittedName>
</protein>
<accession>A0AAP3D9R8</accession>
<dbReference type="Proteomes" id="UP001304423">
    <property type="component" value="Chromosome"/>
</dbReference>
<evidence type="ECO:0000313" key="2">
    <source>
        <dbReference type="Proteomes" id="UP001304423"/>
    </source>
</evidence>
<keyword evidence="1" id="KW-0031">Aminopeptidase</keyword>
<reference evidence="1" key="1">
    <citation type="submission" date="2023-10" db="EMBL/GenBank/DDBJ databases">
        <title>Clonality and diversity in the soft rot Dickeya solani phytopathogen.</title>
        <authorList>
            <person name="Pedron J."/>
            <person name="Van Gijsegem F."/>
            <person name="Portier P."/>
            <person name="Taghouti G."/>
        </authorList>
    </citation>
    <scope>NUCLEOTIDE SEQUENCE</scope>
    <source>
        <strain evidence="1">CFBP5647</strain>
    </source>
</reference>
<proteinExistence type="predicted"/>
<evidence type="ECO:0000313" key="1">
    <source>
        <dbReference type="EMBL" id="WOA51712.1"/>
    </source>
</evidence>
<dbReference type="EC" id="3.4.11.-" evidence="1"/>